<reference evidence="3 4" key="1">
    <citation type="submission" date="2018-08" db="EMBL/GenBank/DDBJ databases">
        <authorList>
            <person name="Lee Y."/>
            <person name="Kakembo D."/>
        </authorList>
    </citation>
    <scope>NUCLEOTIDE SEQUENCE [LARGE SCALE GENOMIC DNA]</scope>
    <source>
        <strain evidence="3 4">JBCS1880</strain>
    </source>
</reference>
<organism evidence="3 4">
    <name type="scientific">Pseudomonas parafulva</name>
    <dbReference type="NCBI Taxonomy" id="157782"/>
    <lineage>
        <taxon>Bacteria</taxon>
        <taxon>Pseudomonadati</taxon>
        <taxon>Pseudomonadota</taxon>
        <taxon>Gammaproteobacteria</taxon>
        <taxon>Pseudomonadales</taxon>
        <taxon>Pseudomonadaceae</taxon>
        <taxon>Pseudomonas</taxon>
    </lineage>
</organism>
<dbReference type="GO" id="GO:0009289">
    <property type="term" value="C:pilus"/>
    <property type="evidence" value="ECO:0007669"/>
    <property type="project" value="InterPro"/>
</dbReference>
<dbReference type="AlphaFoldDB" id="A0AAI8PBM0"/>
<accession>A0AAI8PBM0</accession>
<sequence length="156" mass="15863">MKFIALVLALMSASAQAADVVNITVSGTLTRPPCTLSSGNALTASFGDVRTDQVAEAEPQSLNIQLSCPSGSSLTVGFSAALGTYSATVAKTSANNLGVSLLWANDSSTANLQGTLKSYSNLSGTVSLGLKAKLVQQGTLAPGQFTSALVMTINYL</sequence>
<dbReference type="Proteomes" id="UP000258127">
    <property type="component" value="Chromosome"/>
</dbReference>
<protein>
    <submittedName>
        <fullName evidence="3">Fimbrial protein</fullName>
    </submittedName>
</protein>
<dbReference type="InterPro" id="IPR036937">
    <property type="entry name" value="Adhesion_dom_fimbrial_sf"/>
</dbReference>
<dbReference type="PANTHER" id="PTHR33420">
    <property type="entry name" value="FIMBRIAL SUBUNIT ELFA-RELATED"/>
    <property type="match status" value="1"/>
</dbReference>
<dbReference type="GO" id="GO:0043709">
    <property type="term" value="P:cell adhesion involved in single-species biofilm formation"/>
    <property type="evidence" value="ECO:0007669"/>
    <property type="project" value="TreeGrafter"/>
</dbReference>
<evidence type="ECO:0000256" key="1">
    <source>
        <dbReference type="SAM" id="SignalP"/>
    </source>
</evidence>
<dbReference type="InterPro" id="IPR000259">
    <property type="entry name" value="Adhesion_dom_fimbrial"/>
</dbReference>
<dbReference type="SUPFAM" id="SSF49401">
    <property type="entry name" value="Bacterial adhesins"/>
    <property type="match status" value="1"/>
</dbReference>
<feature type="signal peptide" evidence="1">
    <location>
        <begin position="1"/>
        <end position="17"/>
    </location>
</feature>
<proteinExistence type="predicted"/>
<dbReference type="InterPro" id="IPR050263">
    <property type="entry name" value="Bact_Fimbrial_Adh_Pro"/>
</dbReference>
<keyword evidence="4" id="KW-1185">Reference proteome</keyword>
<dbReference type="Pfam" id="PF00419">
    <property type="entry name" value="Fimbrial"/>
    <property type="match status" value="1"/>
</dbReference>
<name>A0AAI8PBM0_9PSED</name>
<evidence type="ECO:0000313" key="3">
    <source>
        <dbReference type="EMBL" id="AXO90088.1"/>
    </source>
</evidence>
<feature type="domain" description="Fimbrial-type adhesion" evidence="2">
    <location>
        <begin position="24"/>
        <end position="155"/>
    </location>
</feature>
<evidence type="ECO:0000313" key="4">
    <source>
        <dbReference type="Proteomes" id="UP000258127"/>
    </source>
</evidence>
<gene>
    <name evidence="3" type="ORF">DZC75_19545</name>
</gene>
<dbReference type="InterPro" id="IPR008966">
    <property type="entry name" value="Adhesion_dom_sf"/>
</dbReference>
<evidence type="ECO:0000259" key="2">
    <source>
        <dbReference type="Pfam" id="PF00419"/>
    </source>
</evidence>
<dbReference type="RefSeq" id="WP_116889418.1">
    <property type="nucleotide sequence ID" value="NZ_CP031641.1"/>
</dbReference>
<dbReference type="PANTHER" id="PTHR33420:SF26">
    <property type="entry name" value="FIMBRIAL SUBUNIT"/>
    <property type="match status" value="1"/>
</dbReference>
<keyword evidence="1" id="KW-0732">Signal</keyword>
<dbReference type="Gene3D" id="2.60.40.1090">
    <property type="entry name" value="Fimbrial-type adhesion domain"/>
    <property type="match status" value="1"/>
</dbReference>
<dbReference type="EMBL" id="CP031641">
    <property type="protein sequence ID" value="AXO90088.1"/>
    <property type="molecule type" value="Genomic_DNA"/>
</dbReference>
<feature type="chain" id="PRO_5042461630" evidence="1">
    <location>
        <begin position="18"/>
        <end position="156"/>
    </location>
</feature>